<comment type="subcellular location">
    <subcellularLocation>
        <location evidence="1">Cytoplasm</location>
    </subcellularLocation>
</comment>
<dbReference type="Gene3D" id="3.30.160.60">
    <property type="entry name" value="Classic Zinc Finger"/>
    <property type="match status" value="1"/>
</dbReference>
<evidence type="ECO:0000256" key="3">
    <source>
        <dbReference type="ARBA" id="ARBA00022517"/>
    </source>
</evidence>
<dbReference type="AlphaFoldDB" id="A0ABD2MMC4"/>
<feature type="compositionally biased region" description="Acidic residues" evidence="9">
    <location>
        <begin position="122"/>
        <end position="137"/>
    </location>
</feature>
<evidence type="ECO:0000256" key="4">
    <source>
        <dbReference type="ARBA" id="ARBA00022723"/>
    </source>
</evidence>
<dbReference type="GO" id="GO:0005737">
    <property type="term" value="C:cytoplasm"/>
    <property type="evidence" value="ECO:0007669"/>
    <property type="project" value="UniProtKB-SubCell"/>
</dbReference>
<keyword evidence="6" id="KW-0863">Zinc-finger</keyword>
<evidence type="ECO:0000256" key="7">
    <source>
        <dbReference type="ARBA" id="ARBA00022833"/>
    </source>
</evidence>
<accession>A0ABD2MMC4</accession>
<comment type="similarity">
    <text evidence="8">Belongs to the REI1 family.</text>
</comment>
<dbReference type="GO" id="GO:0008270">
    <property type="term" value="F:zinc ion binding"/>
    <property type="evidence" value="ECO:0007669"/>
    <property type="project" value="UniProtKB-KW"/>
</dbReference>
<feature type="compositionally biased region" description="Basic and acidic residues" evidence="9">
    <location>
        <begin position="105"/>
        <end position="121"/>
    </location>
</feature>
<evidence type="ECO:0000256" key="1">
    <source>
        <dbReference type="ARBA" id="ARBA00004496"/>
    </source>
</evidence>
<keyword evidence="4" id="KW-0479">Metal-binding</keyword>
<dbReference type="SUPFAM" id="SSF57667">
    <property type="entry name" value="beta-beta-alpha zinc fingers"/>
    <property type="match status" value="2"/>
</dbReference>
<evidence type="ECO:0000256" key="8">
    <source>
        <dbReference type="ARBA" id="ARBA00034126"/>
    </source>
</evidence>
<dbReference type="InterPro" id="IPR036236">
    <property type="entry name" value="Znf_C2H2_sf"/>
</dbReference>
<sequence>MDSKDLYTCITCRVAFKDADFQRLHYKTDWHRYNLKRKVVDLPPVTSEAFQTRVTNIRNFNTQLEQDKSVYCKPCRKLFGNPNAYDNHLNSKKHKDSLKNYDESVDDIKQGSNKNEKKNEVLDESEEDVEEIDSDEWEEDVENPIDNNDCLFCSHHSKNFLKNLEHMTTAHSFFIPDIEFCVDVQGLLRYLGEKVVSGFMCLWCNEKGRTFHSVEAAKSHMTDKGHCKMLHEGVALAEYTDYYDYSTSYPDADEGVNADEEVDTNQLDDSEYQLVLPSGVKVGHRSLMRYYKQSITHKTALVPSRNTKKLHKVLATYRALGWTETQQEQAARKARDIHYLKRVQSKWY</sequence>
<feature type="domain" description="C2H2-type" evidence="10">
    <location>
        <begin position="72"/>
        <end position="94"/>
    </location>
</feature>
<dbReference type="InterPro" id="IPR022755">
    <property type="entry name" value="Znf_C2H2_jaz"/>
</dbReference>
<protein>
    <recommendedName>
        <fullName evidence="10">C2H2-type domain-containing protein</fullName>
    </recommendedName>
</protein>
<dbReference type="GO" id="GO:0042273">
    <property type="term" value="P:ribosomal large subunit biogenesis"/>
    <property type="evidence" value="ECO:0007669"/>
    <property type="project" value="UniProtKB-ARBA"/>
</dbReference>
<keyword evidence="5" id="KW-0677">Repeat</keyword>
<dbReference type="Proteomes" id="UP001516400">
    <property type="component" value="Unassembled WGS sequence"/>
</dbReference>
<dbReference type="Pfam" id="PF12171">
    <property type="entry name" value="zf-C2H2_jaz"/>
    <property type="match status" value="1"/>
</dbReference>
<dbReference type="PANTHER" id="PTHR13182:SF8">
    <property type="entry name" value="CYTOPLASMIC 60S SUBUNIT BIOGENESIS FACTOR ZNF622"/>
    <property type="match status" value="1"/>
</dbReference>
<dbReference type="PANTHER" id="PTHR13182">
    <property type="entry name" value="ZINC FINGER PROTEIN 622"/>
    <property type="match status" value="1"/>
</dbReference>
<evidence type="ECO:0000313" key="11">
    <source>
        <dbReference type="EMBL" id="KAL3267379.1"/>
    </source>
</evidence>
<evidence type="ECO:0000256" key="9">
    <source>
        <dbReference type="SAM" id="MobiDB-lite"/>
    </source>
</evidence>
<evidence type="ECO:0000256" key="2">
    <source>
        <dbReference type="ARBA" id="ARBA00022490"/>
    </source>
</evidence>
<gene>
    <name evidence="11" type="ORF">HHI36_011510</name>
</gene>
<feature type="region of interest" description="Disordered" evidence="9">
    <location>
        <begin position="105"/>
        <end position="137"/>
    </location>
</feature>
<keyword evidence="2" id="KW-0963">Cytoplasm</keyword>
<dbReference type="PROSITE" id="PS00028">
    <property type="entry name" value="ZINC_FINGER_C2H2_1"/>
    <property type="match status" value="2"/>
</dbReference>
<feature type="domain" description="C2H2-type" evidence="10">
    <location>
        <begin position="9"/>
        <end position="31"/>
    </location>
</feature>
<evidence type="ECO:0000256" key="5">
    <source>
        <dbReference type="ARBA" id="ARBA00022737"/>
    </source>
</evidence>
<dbReference type="Pfam" id="PF12756">
    <property type="entry name" value="zf-C2H2_2"/>
    <property type="match status" value="1"/>
</dbReference>
<dbReference type="InterPro" id="IPR040025">
    <property type="entry name" value="Znf622/Rei1/Reh1"/>
</dbReference>
<evidence type="ECO:0000259" key="10">
    <source>
        <dbReference type="PROSITE" id="PS00028"/>
    </source>
</evidence>
<name>A0ABD2MMC4_9CUCU</name>
<evidence type="ECO:0000256" key="6">
    <source>
        <dbReference type="ARBA" id="ARBA00022771"/>
    </source>
</evidence>
<dbReference type="InterPro" id="IPR041661">
    <property type="entry name" value="ZN622/Rei1/Reh1_Znf-C2H2"/>
</dbReference>
<keyword evidence="7" id="KW-0862">Zinc</keyword>
<dbReference type="SMART" id="SM00355">
    <property type="entry name" value="ZnF_C2H2"/>
    <property type="match status" value="4"/>
</dbReference>
<dbReference type="SMART" id="SM00451">
    <property type="entry name" value="ZnF_U1"/>
    <property type="match status" value="2"/>
</dbReference>
<proteinExistence type="inferred from homology"/>
<reference evidence="11 12" key="1">
    <citation type="journal article" date="2021" name="BMC Biol.">
        <title>Horizontally acquired antibacterial genes associated with adaptive radiation of ladybird beetles.</title>
        <authorList>
            <person name="Li H.S."/>
            <person name="Tang X.F."/>
            <person name="Huang Y.H."/>
            <person name="Xu Z.Y."/>
            <person name="Chen M.L."/>
            <person name="Du X.Y."/>
            <person name="Qiu B.Y."/>
            <person name="Chen P.T."/>
            <person name="Zhang W."/>
            <person name="Slipinski A."/>
            <person name="Escalona H.E."/>
            <person name="Waterhouse R.M."/>
            <person name="Zwick A."/>
            <person name="Pang H."/>
        </authorList>
    </citation>
    <scope>NUCLEOTIDE SEQUENCE [LARGE SCALE GENOMIC DNA]</scope>
    <source>
        <strain evidence="11">SYSU2018</strain>
    </source>
</reference>
<organism evidence="11 12">
    <name type="scientific">Cryptolaemus montrouzieri</name>
    <dbReference type="NCBI Taxonomy" id="559131"/>
    <lineage>
        <taxon>Eukaryota</taxon>
        <taxon>Metazoa</taxon>
        <taxon>Ecdysozoa</taxon>
        <taxon>Arthropoda</taxon>
        <taxon>Hexapoda</taxon>
        <taxon>Insecta</taxon>
        <taxon>Pterygota</taxon>
        <taxon>Neoptera</taxon>
        <taxon>Endopterygota</taxon>
        <taxon>Coleoptera</taxon>
        <taxon>Polyphaga</taxon>
        <taxon>Cucujiformia</taxon>
        <taxon>Coccinelloidea</taxon>
        <taxon>Coccinellidae</taxon>
        <taxon>Scymninae</taxon>
        <taxon>Scymnini</taxon>
        <taxon>Cryptolaemus</taxon>
    </lineage>
</organism>
<dbReference type="InterPro" id="IPR013087">
    <property type="entry name" value="Znf_C2H2_type"/>
</dbReference>
<dbReference type="EMBL" id="JABFTP020000001">
    <property type="protein sequence ID" value="KAL3267379.1"/>
    <property type="molecule type" value="Genomic_DNA"/>
</dbReference>
<comment type="caution">
    <text evidence="11">The sequence shown here is derived from an EMBL/GenBank/DDBJ whole genome shotgun (WGS) entry which is preliminary data.</text>
</comment>
<keyword evidence="3" id="KW-0690">Ribosome biogenesis</keyword>
<evidence type="ECO:0000313" key="12">
    <source>
        <dbReference type="Proteomes" id="UP001516400"/>
    </source>
</evidence>
<keyword evidence="12" id="KW-1185">Reference proteome</keyword>
<dbReference type="InterPro" id="IPR003604">
    <property type="entry name" value="Matrin/U1-like-C_Znf_C2H2"/>
</dbReference>